<evidence type="ECO:0000256" key="1">
    <source>
        <dbReference type="SAM" id="MobiDB-lite"/>
    </source>
</evidence>
<proteinExistence type="predicted"/>
<keyword evidence="3" id="KW-1185">Reference proteome</keyword>
<reference evidence="2" key="1">
    <citation type="submission" date="2023-10" db="EMBL/GenBank/DDBJ databases">
        <title>Genome assembly of Pristionchus species.</title>
        <authorList>
            <person name="Yoshida K."/>
            <person name="Sommer R.J."/>
        </authorList>
    </citation>
    <scope>NUCLEOTIDE SEQUENCE</scope>
    <source>
        <strain evidence="2">RS0144</strain>
    </source>
</reference>
<feature type="region of interest" description="Disordered" evidence="1">
    <location>
        <begin position="179"/>
        <end position="204"/>
    </location>
</feature>
<accession>A0AAV5TIP5</accession>
<sequence length="204" mass="22656">MCGESEETKRVEKVTTAIRRLQIDGEKKKEGGDGRCPVYVTSSRKVHRSADGIISIIQEIFFNADGGDNSLVSKQLKEVHSETATKVRGRVSAETSARVFVGEKLIHMITSTSIPPYSSNYVEFDEVFHFAEHNEAHVVPVAFELTLERAEGEHPAVEFDLHSPIVVTLKQRIIKNHPRRAVQGAPGDRAAHQRFADSSDPGIR</sequence>
<feature type="compositionally biased region" description="Basic and acidic residues" evidence="1">
    <location>
        <begin position="189"/>
        <end position="204"/>
    </location>
</feature>
<dbReference type="Proteomes" id="UP001432027">
    <property type="component" value="Unassembled WGS sequence"/>
</dbReference>
<evidence type="ECO:0000313" key="3">
    <source>
        <dbReference type="Proteomes" id="UP001432027"/>
    </source>
</evidence>
<comment type="caution">
    <text evidence="2">The sequence shown here is derived from an EMBL/GenBank/DDBJ whole genome shotgun (WGS) entry which is preliminary data.</text>
</comment>
<gene>
    <name evidence="2" type="ORF">PENTCL1PPCAC_16356</name>
</gene>
<dbReference type="EMBL" id="BTSX01000004">
    <property type="protein sequence ID" value="GMS94181.1"/>
    <property type="molecule type" value="Genomic_DNA"/>
</dbReference>
<name>A0AAV5TIP5_9BILA</name>
<dbReference type="AlphaFoldDB" id="A0AAV5TIP5"/>
<protein>
    <submittedName>
        <fullName evidence="2">Uncharacterized protein</fullName>
    </submittedName>
</protein>
<evidence type="ECO:0000313" key="2">
    <source>
        <dbReference type="EMBL" id="GMS94181.1"/>
    </source>
</evidence>
<organism evidence="2 3">
    <name type="scientific">Pristionchus entomophagus</name>
    <dbReference type="NCBI Taxonomy" id="358040"/>
    <lineage>
        <taxon>Eukaryota</taxon>
        <taxon>Metazoa</taxon>
        <taxon>Ecdysozoa</taxon>
        <taxon>Nematoda</taxon>
        <taxon>Chromadorea</taxon>
        <taxon>Rhabditida</taxon>
        <taxon>Rhabditina</taxon>
        <taxon>Diplogasteromorpha</taxon>
        <taxon>Diplogasteroidea</taxon>
        <taxon>Neodiplogasteridae</taxon>
        <taxon>Pristionchus</taxon>
    </lineage>
</organism>